<evidence type="ECO:0000256" key="3">
    <source>
        <dbReference type="ARBA" id="ARBA00022454"/>
    </source>
</evidence>
<evidence type="ECO:0000313" key="11">
    <source>
        <dbReference type="Proteomes" id="UP000799776"/>
    </source>
</evidence>
<dbReference type="Pfam" id="PF12719">
    <property type="entry name" value="Cnd3"/>
    <property type="match status" value="1"/>
</dbReference>
<keyword evidence="7" id="KW-0131">Cell cycle</keyword>
<feature type="region of interest" description="Disordered" evidence="8">
    <location>
        <begin position="736"/>
        <end position="758"/>
    </location>
</feature>
<keyword evidence="11" id="KW-1185">Reference proteome</keyword>
<evidence type="ECO:0000256" key="5">
    <source>
        <dbReference type="ARBA" id="ARBA00022776"/>
    </source>
</evidence>
<name>A0A9P4HRL3_9PEZI</name>
<dbReference type="InterPro" id="IPR016024">
    <property type="entry name" value="ARM-type_fold"/>
</dbReference>
<dbReference type="InterPro" id="IPR011989">
    <property type="entry name" value="ARM-like"/>
</dbReference>
<comment type="caution">
    <text evidence="10">The sequence shown here is derived from an EMBL/GenBank/DDBJ whole genome shotgun (WGS) entry which is preliminary data.</text>
</comment>
<comment type="subcellular location">
    <subcellularLocation>
        <location evidence="1">Chromosome</location>
    </subcellularLocation>
</comment>
<feature type="domain" description="Nuclear condensin complex subunit 3 C-terminal" evidence="9">
    <location>
        <begin position="638"/>
        <end position="943"/>
    </location>
</feature>
<feature type="region of interest" description="Disordered" evidence="8">
    <location>
        <begin position="582"/>
        <end position="623"/>
    </location>
</feature>
<evidence type="ECO:0000259" key="9">
    <source>
        <dbReference type="Pfam" id="PF12719"/>
    </source>
</evidence>
<feature type="region of interest" description="Disordered" evidence="8">
    <location>
        <begin position="1020"/>
        <end position="1087"/>
    </location>
</feature>
<dbReference type="InterPro" id="IPR025977">
    <property type="entry name" value="Cnd3_C"/>
</dbReference>
<dbReference type="PANTHER" id="PTHR14418">
    <property type="entry name" value="CONDENSIN COMPLEX SUBUNIT 3-RELATED"/>
    <property type="match status" value="1"/>
</dbReference>
<keyword evidence="4" id="KW-0132">Cell division</keyword>
<evidence type="ECO:0000256" key="4">
    <source>
        <dbReference type="ARBA" id="ARBA00022618"/>
    </source>
</evidence>
<feature type="compositionally biased region" description="Low complexity" evidence="8">
    <location>
        <begin position="22"/>
        <end position="39"/>
    </location>
</feature>
<dbReference type="InterPro" id="IPR027165">
    <property type="entry name" value="CND3"/>
</dbReference>
<protein>
    <recommendedName>
        <fullName evidence="9">Nuclear condensin complex subunit 3 C-terminal domain-containing protein</fullName>
    </recommendedName>
</protein>
<accession>A0A9P4HRL3</accession>
<evidence type="ECO:0000256" key="7">
    <source>
        <dbReference type="ARBA" id="ARBA00023306"/>
    </source>
</evidence>
<dbReference type="Proteomes" id="UP000799776">
    <property type="component" value="Unassembled WGS sequence"/>
</dbReference>
<feature type="compositionally biased region" description="Acidic residues" evidence="8">
    <location>
        <begin position="1027"/>
        <end position="1045"/>
    </location>
</feature>
<dbReference type="GO" id="GO:0051301">
    <property type="term" value="P:cell division"/>
    <property type="evidence" value="ECO:0007669"/>
    <property type="project" value="UniProtKB-KW"/>
</dbReference>
<dbReference type="Gene3D" id="1.25.10.10">
    <property type="entry name" value="Leucine-rich Repeat Variant"/>
    <property type="match status" value="1"/>
</dbReference>
<evidence type="ECO:0000256" key="2">
    <source>
        <dbReference type="ARBA" id="ARBA00006533"/>
    </source>
</evidence>
<dbReference type="SUPFAM" id="SSF48371">
    <property type="entry name" value="ARM repeat"/>
    <property type="match status" value="1"/>
</dbReference>
<dbReference type="GO" id="GO:0007076">
    <property type="term" value="P:mitotic chromosome condensation"/>
    <property type="evidence" value="ECO:0007669"/>
    <property type="project" value="InterPro"/>
</dbReference>
<feature type="region of interest" description="Disordered" evidence="8">
    <location>
        <begin position="1"/>
        <end position="49"/>
    </location>
</feature>
<proteinExistence type="inferred from homology"/>
<comment type="similarity">
    <text evidence="2">Belongs to the CND3 (condensin subunit 3) family.</text>
</comment>
<dbReference type="PANTHER" id="PTHR14418:SF5">
    <property type="entry name" value="CONDENSIN COMPLEX SUBUNIT 3"/>
    <property type="match status" value="1"/>
</dbReference>
<dbReference type="OrthoDB" id="27187at2759"/>
<dbReference type="EMBL" id="ML978739">
    <property type="protein sequence ID" value="KAF2084653.1"/>
    <property type="molecule type" value="Genomic_DNA"/>
</dbReference>
<keyword evidence="5" id="KW-0498">Mitosis</keyword>
<evidence type="ECO:0000256" key="6">
    <source>
        <dbReference type="ARBA" id="ARBA00023067"/>
    </source>
</evidence>
<dbReference type="GO" id="GO:0000793">
    <property type="term" value="C:condensed chromosome"/>
    <property type="evidence" value="ECO:0007669"/>
    <property type="project" value="TreeGrafter"/>
</dbReference>
<dbReference type="AlphaFoldDB" id="A0A9P4HRL3"/>
<sequence>MPGRVAGAGASRRARANKTTTEEAAPARTTTRTSRPRASADIEIPDEGESTSLREQMCKVFADAQRTTATQRKLVISLRKIHEACCYEPANPKKQRIEEDFGEQEFNDEIGRCLIRILPVKKSEPVGDRIIKFTGLFLKHASDKDNAIVQGDDPDATESFPETPTSRLTSHILSLLLPLLTAKDKVVRFRSTQIIAHIINTLDSIDDELFQIVRLGLLRRLRDKESAVRVQAVLGLGRLAGDGDEQEDDDSDDESSSGLLDKLLDILQNDPSAEVRRSLLLNLPLTPASLPYLLERARDLDPGTRRALYSRLLPALGDFRHLSLTHREKLLRWGMRDRDENVRKATARLFRERWIEDCAGLPEPAEDGVTTIPISKPSFDALLELLERIDVANSGVEGGVAHEAMKEFWDGRPDYREYISFDDPFWDELTPESVFVARSFNEYCRNSGDERIQTMAEDKMPEVTKFGYMLQKHINTLIEGVQRVAVEEDPELEEETVQQEFCVEQLLHIALTLDYTDEIGRRKMFSVAREALAIAELPEECTKLVIEILRAVCGTTAAGEREFCGIVLEAVADVHDTIMGEEGTQEEESFQSAQSELSDDATPKPSRKQKKPRDDLTEEEKEALEEEKAVREIMVNMKCLHIAQCMLQNVQCELESNSVLVTMLNNLVVPAVRSQEAPVRERGFLCLGLCCLLSKNIAAENLELFLHCFAKGHEALQTIALQIITDILTTHPTLLSSPASSASPTKQQSPSKSGSQEENPLLRSILKMYNRAMKQPSANLSTNAALAASKLYLLNILRDANLLRILTLHYFNPESASNPGLRQALTYFLPVYCHTKKDNAIRMASVAVPVLHALMGVKESLMDEEEVGAEMIGLSVVAGQLADWTDARKGVWYSEAEARHETVEGAGDAHLIIAEEALEKALTHGTSKEERKTLLSLLSKLHVAAHSSAARLRTVSELLTEAVEGKLAADATSRNALTKLQNAVDKALALAEEEEVEPTAIAAAETTAVDDVDATAATLEETKLEPEEPSAAEEEEEEVDPEEDNTATVTSSSPPPPPHRQARVDPLEQQIQEQLHEETQLEDSEMMDVDMMDVDDEGTVVTAAEGDTVDDLLESDVE</sequence>
<dbReference type="GO" id="GO:0000796">
    <property type="term" value="C:condensin complex"/>
    <property type="evidence" value="ECO:0007669"/>
    <property type="project" value="InterPro"/>
</dbReference>
<evidence type="ECO:0000256" key="1">
    <source>
        <dbReference type="ARBA" id="ARBA00004286"/>
    </source>
</evidence>
<evidence type="ECO:0000256" key="8">
    <source>
        <dbReference type="SAM" id="MobiDB-lite"/>
    </source>
</evidence>
<organism evidence="10 11">
    <name type="scientific">Saccharata proteae CBS 121410</name>
    <dbReference type="NCBI Taxonomy" id="1314787"/>
    <lineage>
        <taxon>Eukaryota</taxon>
        <taxon>Fungi</taxon>
        <taxon>Dikarya</taxon>
        <taxon>Ascomycota</taxon>
        <taxon>Pezizomycotina</taxon>
        <taxon>Dothideomycetes</taxon>
        <taxon>Dothideomycetes incertae sedis</taxon>
        <taxon>Botryosphaeriales</taxon>
        <taxon>Saccharataceae</taxon>
        <taxon>Saccharata</taxon>
    </lineage>
</organism>
<reference evidence="10" key="1">
    <citation type="journal article" date="2020" name="Stud. Mycol.">
        <title>101 Dothideomycetes genomes: a test case for predicting lifestyles and emergence of pathogens.</title>
        <authorList>
            <person name="Haridas S."/>
            <person name="Albert R."/>
            <person name="Binder M."/>
            <person name="Bloem J."/>
            <person name="Labutti K."/>
            <person name="Salamov A."/>
            <person name="Andreopoulos B."/>
            <person name="Baker S."/>
            <person name="Barry K."/>
            <person name="Bills G."/>
            <person name="Bluhm B."/>
            <person name="Cannon C."/>
            <person name="Castanera R."/>
            <person name="Culley D."/>
            <person name="Daum C."/>
            <person name="Ezra D."/>
            <person name="Gonzalez J."/>
            <person name="Henrissat B."/>
            <person name="Kuo A."/>
            <person name="Liang C."/>
            <person name="Lipzen A."/>
            <person name="Lutzoni F."/>
            <person name="Magnuson J."/>
            <person name="Mondo S."/>
            <person name="Nolan M."/>
            <person name="Ohm R."/>
            <person name="Pangilinan J."/>
            <person name="Park H.-J."/>
            <person name="Ramirez L."/>
            <person name="Alfaro M."/>
            <person name="Sun H."/>
            <person name="Tritt A."/>
            <person name="Yoshinaga Y."/>
            <person name="Zwiers L.-H."/>
            <person name="Turgeon B."/>
            <person name="Goodwin S."/>
            <person name="Spatafora J."/>
            <person name="Crous P."/>
            <person name="Grigoriev I."/>
        </authorList>
    </citation>
    <scope>NUCLEOTIDE SEQUENCE</scope>
    <source>
        <strain evidence="10">CBS 121410</strain>
    </source>
</reference>
<keyword evidence="3" id="KW-0158">Chromosome</keyword>
<gene>
    <name evidence="10" type="ORF">K490DRAFT_48598</name>
</gene>
<evidence type="ECO:0000313" key="10">
    <source>
        <dbReference type="EMBL" id="KAF2084653.1"/>
    </source>
</evidence>
<feature type="compositionally biased region" description="Low complexity" evidence="8">
    <location>
        <begin position="1"/>
        <end position="11"/>
    </location>
</feature>
<keyword evidence="6" id="KW-0226">DNA condensation</keyword>
<feature type="compositionally biased region" description="Low complexity" evidence="8">
    <location>
        <begin position="736"/>
        <end position="753"/>
    </location>
</feature>